<dbReference type="GO" id="GO:0006584">
    <property type="term" value="P:catecholamine metabolic process"/>
    <property type="evidence" value="ECO:0007669"/>
    <property type="project" value="UniProtKB-KW"/>
</dbReference>
<dbReference type="InterPro" id="IPR027417">
    <property type="entry name" value="P-loop_NTPase"/>
</dbReference>
<dbReference type="PANTHER" id="PTHR11783">
    <property type="entry name" value="SULFOTRANSFERASE SULT"/>
    <property type="match status" value="1"/>
</dbReference>
<gene>
    <name evidence="8" type="ORF">XNOV1_A030682</name>
</gene>
<dbReference type="GO" id="GO:0005737">
    <property type="term" value="C:cytoplasm"/>
    <property type="evidence" value="ECO:0007669"/>
    <property type="project" value="UniProtKB-SubCell"/>
</dbReference>
<dbReference type="AlphaFoldDB" id="A0AAV1HHG5"/>
<keyword evidence="4 6" id="KW-0808">Transferase</keyword>
<sequence length="307" mass="36311">MDSVGRPELFDFHKVPMTHQYTENWENLQNFRARPDDILIATYPKAGNTWLSYTLDLLYFGQTSHSHEREDKIFLRVPMLESTFHYLEPGPDPSSDPIPICLKGTDLVNNLSTSPRLIKTHLPVQFIPKSFWEQNCRIFYVGRNAKDIVTSYFNFERMSVLNPDPGDWSSYFQRFMDGKVLFGSWYDHVNGWWKKKQTYSCIHYMFYEDLIEDTARELDKICSFLGLSPTVEEKESIVSEVQFDAMKKNKVVNHDELRTMKVNISPFMRKGKVGDWKNHFTVAQNEEFDKHYEKKMKDPILKFRNEI</sequence>
<comment type="similarity">
    <text evidence="2 6">Belongs to the sulfotransferase 1 family.</text>
</comment>
<feature type="domain" description="Sulfotransferase" evidence="7">
    <location>
        <begin position="35"/>
        <end position="298"/>
    </location>
</feature>
<keyword evidence="3" id="KW-0963">Cytoplasm</keyword>
<accession>A0AAV1HHG5</accession>
<evidence type="ECO:0000256" key="1">
    <source>
        <dbReference type="ARBA" id="ARBA00004496"/>
    </source>
</evidence>
<dbReference type="GO" id="GO:0008146">
    <property type="term" value="F:sulfotransferase activity"/>
    <property type="evidence" value="ECO:0007669"/>
    <property type="project" value="InterPro"/>
</dbReference>
<evidence type="ECO:0000256" key="4">
    <source>
        <dbReference type="ARBA" id="ARBA00022679"/>
    </source>
</evidence>
<dbReference type="Proteomes" id="UP001178508">
    <property type="component" value="Chromosome 22"/>
</dbReference>
<keyword evidence="9" id="KW-1185">Reference proteome</keyword>
<evidence type="ECO:0000313" key="9">
    <source>
        <dbReference type="Proteomes" id="UP001178508"/>
    </source>
</evidence>
<dbReference type="Pfam" id="PF00685">
    <property type="entry name" value="Sulfotransfer_1"/>
    <property type="match status" value="1"/>
</dbReference>
<evidence type="ECO:0000256" key="3">
    <source>
        <dbReference type="ARBA" id="ARBA00022490"/>
    </source>
</evidence>
<keyword evidence="5" id="KW-0128">Catecholamine metabolism</keyword>
<dbReference type="SUPFAM" id="SSF52540">
    <property type="entry name" value="P-loop containing nucleoside triphosphate hydrolases"/>
    <property type="match status" value="1"/>
</dbReference>
<dbReference type="GO" id="GO:0006805">
    <property type="term" value="P:xenobiotic metabolic process"/>
    <property type="evidence" value="ECO:0007669"/>
    <property type="project" value="UniProtKB-ARBA"/>
</dbReference>
<reference evidence="8" key="1">
    <citation type="submission" date="2023-08" db="EMBL/GenBank/DDBJ databases">
        <authorList>
            <person name="Alioto T."/>
            <person name="Alioto T."/>
            <person name="Gomez Garrido J."/>
        </authorList>
    </citation>
    <scope>NUCLEOTIDE SEQUENCE</scope>
</reference>
<comment type="subcellular location">
    <subcellularLocation>
        <location evidence="1">Cytoplasm</location>
    </subcellularLocation>
</comment>
<proteinExistence type="inferred from homology"/>
<dbReference type="EC" id="2.8.2.-" evidence="6"/>
<dbReference type="InterPro" id="IPR000863">
    <property type="entry name" value="Sulfotransferase_dom"/>
</dbReference>
<organism evidence="8 9">
    <name type="scientific">Xyrichtys novacula</name>
    <name type="common">Pearly razorfish</name>
    <name type="synonym">Hemipteronotus novacula</name>
    <dbReference type="NCBI Taxonomy" id="13765"/>
    <lineage>
        <taxon>Eukaryota</taxon>
        <taxon>Metazoa</taxon>
        <taxon>Chordata</taxon>
        <taxon>Craniata</taxon>
        <taxon>Vertebrata</taxon>
        <taxon>Euteleostomi</taxon>
        <taxon>Actinopterygii</taxon>
        <taxon>Neopterygii</taxon>
        <taxon>Teleostei</taxon>
        <taxon>Neoteleostei</taxon>
        <taxon>Acanthomorphata</taxon>
        <taxon>Eupercaria</taxon>
        <taxon>Labriformes</taxon>
        <taxon>Labridae</taxon>
        <taxon>Xyrichtys</taxon>
    </lineage>
</organism>
<evidence type="ECO:0000256" key="5">
    <source>
        <dbReference type="ARBA" id="ARBA00022939"/>
    </source>
</evidence>
<dbReference type="FunFam" id="3.40.50.300:FF:000433">
    <property type="entry name" value="Estrogen sulfotransferase"/>
    <property type="match status" value="1"/>
</dbReference>
<evidence type="ECO:0000313" key="8">
    <source>
        <dbReference type="EMBL" id="CAJ1084941.1"/>
    </source>
</evidence>
<name>A0AAV1HHG5_XYRNO</name>
<evidence type="ECO:0000256" key="6">
    <source>
        <dbReference type="RuleBase" id="RU361155"/>
    </source>
</evidence>
<dbReference type="Gene3D" id="3.40.50.300">
    <property type="entry name" value="P-loop containing nucleotide triphosphate hydrolases"/>
    <property type="match status" value="1"/>
</dbReference>
<evidence type="ECO:0000259" key="7">
    <source>
        <dbReference type="Pfam" id="PF00685"/>
    </source>
</evidence>
<evidence type="ECO:0000256" key="2">
    <source>
        <dbReference type="ARBA" id="ARBA00005771"/>
    </source>
</evidence>
<protein>
    <recommendedName>
        <fullName evidence="6">Sulfotransferase</fullName>
        <ecNumber evidence="6">2.8.2.-</ecNumber>
    </recommendedName>
</protein>
<dbReference type="EMBL" id="OY660885">
    <property type="protein sequence ID" value="CAJ1084941.1"/>
    <property type="molecule type" value="Genomic_DNA"/>
</dbReference>